<dbReference type="Gene3D" id="2.60.120.10">
    <property type="entry name" value="Jelly Rolls"/>
    <property type="match status" value="1"/>
</dbReference>
<reference evidence="1" key="1">
    <citation type="journal article" date="2020" name="mSystems">
        <title>Genome- and Community-Level Interaction Insights into Carbon Utilization and Element Cycling Functions of Hydrothermarchaeota in Hydrothermal Sediment.</title>
        <authorList>
            <person name="Zhou Z."/>
            <person name="Liu Y."/>
            <person name="Xu W."/>
            <person name="Pan J."/>
            <person name="Luo Z.H."/>
            <person name="Li M."/>
        </authorList>
    </citation>
    <scope>NUCLEOTIDE SEQUENCE [LARGE SCALE GENOMIC DNA]</scope>
    <source>
        <strain evidence="1">SpSt-70</strain>
    </source>
</reference>
<gene>
    <name evidence="1" type="ORF">ENU78_02220</name>
</gene>
<dbReference type="RefSeq" id="WP_149122525.1">
    <property type="nucleotide sequence ID" value="NZ_VTFL01000001.1"/>
</dbReference>
<evidence type="ECO:0008006" key="2">
    <source>
        <dbReference type="Google" id="ProtNLM"/>
    </source>
</evidence>
<organism evidence="1">
    <name type="scientific">Dictyoglomus thermophilum</name>
    <dbReference type="NCBI Taxonomy" id="14"/>
    <lineage>
        <taxon>Bacteria</taxon>
        <taxon>Pseudomonadati</taxon>
        <taxon>Dictyoglomota</taxon>
        <taxon>Dictyoglomia</taxon>
        <taxon>Dictyoglomales</taxon>
        <taxon>Dictyoglomaceae</taxon>
        <taxon>Dictyoglomus</taxon>
    </lineage>
</organism>
<protein>
    <recommendedName>
        <fullName evidence="2">Cupin domain-containing protein</fullName>
    </recommendedName>
</protein>
<name>A0A7C3PRX1_DICTH</name>
<accession>A0A7C3PRX1</accession>
<sequence>MYRRFSLNDEKLEDFKRGNFVIRFLRFNAPFKSETEVHKKVNDMYIVYSGKAKVLLSDDYEGGREVEPYEIRGCNILNYETIDMKSGDVLFIPANTSHQLLVEEGSLTIVIIKIPEE</sequence>
<comment type="caution">
    <text evidence="1">The sequence shown here is derived from an EMBL/GenBank/DDBJ whole genome shotgun (WGS) entry which is preliminary data.</text>
</comment>
<dbReference type="SUPFAM" id="SSF51182">
    <property type="entry name" value="RmlC-like cupins"/>
    <property type="match status" value="1"/>
</dbReference>
<dbReference type="AlphaFoldDB" id="A0A7C3PRX1"/>
<dbReference type="EMBL" id="DTDV01000007">
    <property type="protein sequence ID" value="HGK23255.1"/>
    <property type="molecule type" value="Genomic_DNA"/>
</dbReference>
<dbReference type="InterPro" id="IPR011051">
    <property type="entry name" value="RmlC_Cupin_sf"/>
</dbReference>
<proteinExistence type="predicted"/>
<evidence type="ECO:0000313" key="1">
    <source>
        <dbReference type="EMBL" id="HGK23255.1"/>
    </source>
</evidence>
<dbReference type="InterPro" id="IPR014710">
    <property type="entry name" value="RmlC-like_jellyroll"/>
</dbReference>